<dbReference type="Proteomes" id="UP000219215">
    <property type="component" value="Chromosome DPRO"/>
</dbReference>
<dbReference type="InterPro" id="IPR036136">
    <property type="entry name" value="Nit/Sulf_reduc_fer-like_dom_sf"/>
</dbReference>
<dbReference type="GO" id="GO:0046872">
    <property type="term" value="F:metal ion binding"/>
    <property type="evidence" value="ECO:0007669"/>
    <property type="project" value="UniProtKB-KW"/>
</dbReference>
<dbReference type="InterPro" id="IPR006066">
    <property type="entry name" value="NO2/SO3_Rdtase_FeS/sirohaem_BS"/>
</dbReference>
<protein>
    <submittedName>
        <fullName evidence="9">Sulfite reductase, assimilatory-type</fullName>
        <ecNumber evidence="9">1.8.-.-</ecNumber>
    </submittedName>
</protein>
<dbReference type="GO" id="GO:0020037">
    <property type="term" value="F:heme binding"/>
    <property type="evidence" value="ECO:0007669"/>
    <property type="project" value="InterPro"/>
</dbReference>
<dbReference type="EMBL" id="LT907975">
    <property type="protein sequence ID" value="SOB57704.1"/>
    <property type="molecule type" value="Genomic_DNA"/>
</dbReference>
<dbReference type="Gene3D" id="3.30.413.10">
    <property type="entry name" value="Sulfite Reductase Hemoprotein, domain 1"/>
    <property type="match status" value="1"/>
</dbReference>
<feature type="domain" description="Nitrite/Sulfite reductase ferredoxin-like" evidence="8">
    <location>
        <begin position="19"/>
        <end position="81"/>
    </location>
</feature>
<organism evidence="9 10">
    <name type="scientific">Pseudodesulfovibrio profundus</name>
    <dbReference type="NCBI Taxonomy" id="57320"/>
    <lineage>
        <taxon>Bacteria</taxon>
        <taxon>Pseudomonadati</taxon>
        <taxon>Thermodesulfobacteriota</taxon>
        <taxon>Desulfovibrionia</taxon>
        <taxon>Desulfovibrionales</taxon>
        <taxon>Desulfovibrionaceae</taxon>
    </lineage>
</organism>
<proteinExistence type="predicted"/>
<keyword evidence="4 9" id="KW-0560">Oxidoreductase</keyword>
<dbReference type="Pfam" id="PF03460">
    <property type="entry name" value="NIR_SIR_ferr"/>
    <property type="match status" value="1"/>
</dbReference>
<dbReference type="SUPFAM" id="SSF56014">
    <property type="entry name" value="Nitrite and sulphite reductase 4Fe-4S domain-like"/>
    <property type="match status" value="1"/>
</dbReference>
<dbReference type="EC" id="1.8.-.-" evidence="9"/>
<keyword evidence="5" id="KW-0408">Iron</keyword>
<dbReference type="SUPFAM" id="SSF55124">
    <property type="entry name" value="Nitrite/Sulfite reductase N-terminal domain-like"/>
    <property type="match status" value="1"/>
</dbReference>
<accession>A0A2C8F5L0</accession>
<gene>
    <name evidence="9" type="ORF">DPRO_0817</name>
</gene>
<evidence type="ECO:0000313" key="9">
    <source>
        <dbReference type="EMBL" id="SOB57704.1"/>
    </source>
</evidence>
<dbReference type="InterPro" id="IPR006067">
    <property type="entry name" value="NO2/SO3_Rdtase_4Fe4S_dom"/>
</dbReference>
<dbReference type="InterPro" id="IPR045854">
    <property type="entry name" value="NO2/SO3_Rdtase_4Fe4S_sf"/>
</dbReference>
<dbReference type="InterPro" id="IPR005117">
    <property type="entry name" value="NiRdtase/SiRdtase_haem-b_fer"/>
</dbReference>
<evidence type="ECO:0000256" key="6">
    <source>
        <dbReference type="ARBA" id="ARBA00023014"/>
    </source>
</evidence>
<evidence type="ECO:0000256" key="3">
    <source>
        <dbReference type="ARBA" id="ARBA00022723"/>
    </source>
</evidence>
<dbReference type="KEGG" id="pprf:DPRO_0817"/>
<evidence type="ECO:0000256" key="1">
    <source>
        <dbReference type="ARBA" id="ARBA00022485"/>
    </source>
</evidence>
<keyword evidence="1" id="KW-0004">4Fe-4S</keyword>
<dbReference type="RefSeq" id="WP_097010912.1">
    <property type="nucleotide sequence ID" value="NZ_LT907975.1"/>
</dbReference>
<name>A0A2C8F5L0_9BACT</name>
<evidence type="ECO:0000256" key="2">
    <source>
        <dbReference type="ARBA" id="ARBA00022617"/>
    </source>
</evidence>
<dbReference type="OrthoDB" id="9768666at2"/>
<dbReference type="PANTHER" id="PTHR43809:SF1">
    <property type="entry name" value="NITRITE REDUCTASE (NADH) LARGE SUBUNIT"/>
    <property type="match status" value="1"/>
</dbReference>
<evidence type="ECO:0000259" key="8">
    <source>
        <dbReference type="Pfam" id="PF03460"/>
    </source>
</evidence>
<dbReference type="Pfam" id="PF01077">
    <property type="entry name" value="NIR_SIR"/>
    <property type="match status" value="1"/>
</dbReference>
<dbReference type="GO" id="GO:0051539">
    <property type="term" value="F:4 iron, 4 sulfur cluster binding"/>
    <property type="evidence" value="ECO:0007669"/>
    <property type="project" value="UniProtKB-KW"/>
</dbReference>
<keyword evidence="2" id="KW-0349">Heme</keyword>
<keyword evidence="6" id="KW-0411">Iron-sulfur</keyword>
<dbReference type="PANTHER" id="PTHR43809">
    <property type="entry name" value="NITRITE REDUCTASE (NADH) LARGE SUBUNIT"/>
    <property type="match status" value="1"/>
</dbReference>
<dbReference type="AlphaFoldDB" id="A0A2C8F5L0"/>
<dbReference type="Gene3D" id="3.90.480.20">
    <property type="match status" value="1"/>
</dbReference>
<evidence type="ECO:0000313" key="10">
    <source>
        <dbReference type="Proteomes" id="UP000219215"/>
    </source>
</evidence>
<dbReference type="PROSITE" id="PS00365">
    <property type="entry name" value="NIR_SIR"/>
    <property type="match status" value="1"/>
</dbReference>
<reference evidence="10" key="1">
    <citation type="submission" date="2017-09" db="EMBL/GenBank/DDBJ databases">
        <authorList>
            <person name="Regsiter A."/>
            <person name="William W."/>
        </authorList>
    </citation>
    <scope>NUCLEOTIDE SEQUENCE [LARGE SCALE GENOMIC DNA]</scope>
    <source>
        <strain evidence="10">500-1</strain>
    </source>
</reference>
<keyword evidence="10" id="KW-1185">Reference proteome</keyword>
<dbReference type="InterPro" id="IPR052034">
    <property type="entry name" value="NasD-like"/>
</dbReference>
<dbReference type="PRINTS" id="PR00397">
    <property type="entry name" value="SIROHAEM"/>
</dbReference>
<evidence type="ECO:0000259" key="7">
    <source>
        <dbReference type="Pfam" id="PF01077"/>
    </source>
</evidence>
<sequence>MSTDKLIASLPAGACRSRGEGIYSIMARTPLGDVSAEKLNIINSVVQDFHLPGVRVTGRQRVQLLGIKEEDLQAVVERLGQVGEVCKYFVQACVGNTACRFGMQNSLAMGADLEAFLNTTNLPAKLKSGVSGCSMSCAESYVRDVGMVGKKSGWTILFGGNAGKQVRKADVLAESVSAEEGLKIIGKALDFYSENAKKKERTARFVERVGFEAVRKAVFDR</sequence>
<keyword evidence="3" id="KW-0479">Metal-binding</keyword>
<feature type="domain" description="Nitrite/sulphite reductase 4Fe-4S" evidence="7">
    <location>
        <begin position="90"/>
        <end position="218"/>
    </location>
</feature>
<evidence type="ECO:0000256" key="5">
    <source>
        <dbReference type="ARBA" id="ARBA00023004"/>
    </source>
</evidence>
<evidence type="ECO:0000256" key="4">
    <source>
        <dbReference type="ARBA" id="ARBA00023002"/>
    </source>
</evidence>
<dbReference type="GO" id="GO:0016491">
    <property type="term" value="F:oxidoreductase activity"/>
    <property type="evidence" value="ECO:0007669"/>
    <property type="project" value="UniProtKB-KW"/>
</dbReference>